<evidence type="ECO:0000256" key="1">
    <source>
        <dbReference type="SAM" id="SignalP"/>
    </source>
</evidence>
<keyword evidence="3" id="KW-1185">Reference proteome</keyword>
<reference evidence="2" key="1">
    <citation type="submission" date="2023-06" db="EMBL/GenBank/DDBJ databases">
        <authorList>
            <person name="Zeman M."/>
            <person name="Kubasova T."/>
            <person name="Jahodarova E."/>
            <person name="Nykrynova M."/>
            <person name="Rychlik I."/>
        </authorList>
    </citation>
    <scope>NUCLEOTIDE SEQUENCE</scope>
    <source>
        <strain evidence="2">84_SSukc20</strain>
    </source>
</reference>
<evidence type="ECO:0000313" key="3">
    <source>
        <dbReference type="Proteomes" id="UP001167871"/>
    </source>
</evidence>
<comment type="caution">
    <text evidence="2">The sequence shown here is derived from an EMBL/GenBank/DDBJ whole genome shotgun (WGS) entry which is preliminary data.</text>
</comment>
<name>A0ABT7X519_9BACE</name>
<feature type="chain" id="PRO_5047020736" evidence="1">
    <location>
        <begin position="20"/>
        <end position="84"/>
    </location>
</feature>
<proteinExistence type="predicted"/>
<sequence length="84" mass="9280">MKKLILKITFIAAVAVASAYTTYSQSQKVEVLSDLALENVEALAQFECVSVTGDILFYCVSDLMRSCYCNGLHPGRGYYKTNTL</sequence>
<keyword evidence="1" id="KW-0732">Signal</keyword>
<dbReference type="Proteomes" id="UP001167871">
    <property type="component" value="Unassembled WGS sequence"/>
</dbReference>
<accession>A0ABT7X519</accession>
<reference evidence="2" key="2">
    <citation type="submission" date="2024-05" db="EMBL/GenBank/DDBJ databases">
        <title>Identification and characterization of horizontal gene transfer across gut microbiota members of farm animals based on homology search.</title>
        <authorList>
            <person name="Schwarzerova J."/>
            <person name="Nykrynova M."/>
            <person name="Jureckova K."/>
            <person name="Cejkova D."/>
            <person name="Rychlik I."/>
        </authorList>
    </citation>
    <scope>NUCLEOTIDE SEQUENCE</scope>
    <source>
        <strain evidence="2">84_SSukc20</strain>
    </source>
</reference>
<organism evidence="2 3">
    <name type="scientific">Bacteroides gallinaceum</name>
    <dbReference type="NCBI Taxonomy" id="1462571"/>
    <lineage>
        <taxon>Bacteria</taxon>
        <taxon>Pseudomonadati</taxon>
        <taxon>Bacteroidota</taxon>
        <taxon>Bacteroidia</taxon>
        <taxon>Bacteroidales</taxon>
        <taxon>Bacteroidaceae</taxon>
        <taxon>Bacteroides</taxon>
    </lineage>
</organism>
<gene>
    <name evidence="2" type="ORF">QVO10_07255</name>
</gene>
<dbReference type="InterPro" id="IPR025905">
    <property type="entry name" value="NVEALA"/>
</dbReference>
<evidence type="ECO:0000313" key="2">
    <source>
        <dbReference type="EMBL" id="MDN0049182.1"/>
    </source>
</evidence>
<dbReference type="RefSeq" id="WP_087251518.1">
    <property type="nucleotide sequence ID" value="NZ_JACJJF010000016.1"/>
</dbReference>
<feature type="signal peptide" evidence="1">
    <location>
        <begin position="1"/>
        <end position="19"/>
    </location>
</feature>
<protein>
    <submittedName>
        <fullName evidence="2">NVEALA domain-containing protein</fullName>
    </submittedName>
</protein>
<dbReference type="EMBL" id="JAUEII010000012">
    <property type="protein sequence ID" value="MDN0049182.1"/>
    <property type="molecule type" value="Genomic_DNA"/>
</dbReference>
<dbReference type="Pfam" id="PF14055">
    <property type="entry name" value="NVEALA"/>
    <property type="match status" value="1"/>
</dbReference>